<dbReference type="AlphaFoldDB" id="A0A816YW61"/>
<reference evidence="2" key="1">
    <citation type="submission" date="2021-01" db="EMBL/GenBank/DDBJ databases">
        <authorList>
            <consortium name="Genoscope - CEA"/>
            <person name="William W."/>
        </authorList>
    </citation>
    <scope>NUCLEOTIDE SEQUENCE</scope>
</reference>
<accession>A0A816YW61</accession>
<dbReference type="Proteomes" id="UP001295469">
    <property type="component" value="Chromosome A07"/>
</dbReference>
<dbReference type="EMBL" id="HG994361">
    <property type="protein sequence ID" value="CAF2172910.1"/>
    <property type="molecule type" value="Genomic_DNA"/>
</dbReference>
<evidence type="ECO:0000256" key="1">
    <source>
        <dbReference type="SAM" id="Phobius"/>
    </source>
</evidence>
<protein>
    <submittedName>
        <fullName evidence="2">(rape) hypothetical protein</fullName>
    </submittedName>
</protein>
<gene>
    <name evidence="2" type="ORF">DARMORV10_A07P23980.1</name>
</gene>
<organism evidence="2">
    <name type="scientific">Brassica napus</name>
    <name type="common">Rape</name>
    <dbReference type="NCBI Taxonomy" id="3708"/>
    <lineage>
        <taxon>Eukaryota</taxon>
        <taxon>Viridiplantae</taxon>
        <taxon>Streptophyta</taxon>
        <taxon>Embryophyta</taxon>
        <taxon>Tracheophyta</taxon>
        <taxon>Spermatophyta</taxon>
        <taxon>Magnoliopsida</taxon>
        <taxon>eudicotyledons</taxon>
        <taxon>Gunneridae</taxon>
        <taxon>Pentapetalae</taxon>
        <taxon>rosids</taxon>
        <taxon>malvids</taxon>
        <taxon>Brassicales</taxon>
        <taxon>Brassicaceae</taxon>
        <taxon>Brassiceae</taxon>
        <taxon>Brassica</taxon>
    </lineage>
</organism>
<evidence type="ECO:0000313" key="2">
    <source>
        <dbReference type="EMBL" id="CAF2172910.1"/>
    </source>
</evidence>
<keyword evidence="1" id="KW-0472">Membrane</keyword>
<keyword evidence="1" id="KW-0812">Transmembrane</keyword>
<proteinExistence type="predicted"/>
<feature type="transmembrane region" description="Helical" evidence="1">
    <location>
        <begin position="6"/>
        <end position="28"/>
    </location>
</feature>
<sequence>MMASYVLALSDPILFYSLLLNSFLFTICSPKPKV</sequence>
<name>A0A816YW61_BRANA</name>
<keyword evidence="1" id="KW-1133">Transmembrane helix</keyword>